<dbReference type="HOGENOM" id="CLU_006842_7_4_1"/>
<dbReference type="InterPro" id="IPR001314">
    <property type="entry name" value="Peptidase_S1A"/>
</dbReference>
<dbReference type="SMART" id="SM00020">
    <property type="entry name" value="Tryp_SPc"/>
    <property type="match status" value="1"/>
</dbReference>
<dbReference type="InParanoid" id="E0VXY5"/>
<dbReference type="InterPro" id="IPR001254">
    <property type="entry name" value="Trypsin_dom"/>
</dbReference>
<dbReference type="OrthoDB" id="60866at2759"/>
<feature type="transmembrane region" description="Helical" evidence="6">
    <location>
        <begin position="53"/>
        <end position="77"/>
    </location>
</feature>
<dbReference type="GO" id="GO:0004252">
    <property type="term" value="F:serine-type endopeptidase activity"/>
    <property type="evidence" value="ECO:0007669"/>
    <property type="project" value="UniProtKB-EC"/>
</dbReference>
<evidence type="ECO:0000256" key="1">
    <source>
        <dbReference type="ARBA" id="ARBA00007664"/>
    </source>
</evidence>
<keyword evidence="3 8" id="KW-0378">Hydrolase</keyword>
<dbReference type="SUPFAM" id="SSF50494">
    <property type="entry name" value="Trypsin-like serine proteases"/>
    <property type="match status" value="1"/>
</dbReference>
<proteinExistence type="inferred from homology"/>
<dbReference type="OMA" id="CIENDIG"/>
<keyword evidence="2" id="KW-0645">Protease</keyword>
<keyword evidence="6" id="KW-0472">Membrane</keyword>
<keyword evidence="4" id="KW-0720">Serine protease</keyword>
<dbReference type="PANTHER" id="PTHR24276:SF91">
    <property type="entry name" value="AT26814P-RELATED"/>
    <property type="match status" value="1"/>
</dbReference>
<evidence type="ECO:0000256" key="2">
    <source>
        <dbReference type="ARBA" id="ARBA00022670"/>
    </source>
</evidence>
<dbReference type="EMBL" id="DS235842">
    <property type="protein sequence ID" value="EEB18241.1"/>
    <property type="molecule type" value="Genomic_DNA"/>
</dbReference>
<dbReference type="EnsemblMetazoa" id="PHUM506550-RA">
    <property type="protein sequence ID" value="PHUM506550-PA"/>
    <property type="gene ID" value="PHUM506550"/>
</dbReference>
<dbReference type="InterPro" id="IPR050430">
    <property type="entry name" value="Peptidase_S1"/>
</dbReference>
<evidence type="ECO:0000313" key="8">
    <source>
        <dbReference type="EMBL" id="EEB18241.1"/>
    </source>
</evidence>
<evidence type="ECO:0000313" key="10">
    <source>
        <dbReference type="Proteomes" id="UP000009046"/>
    </source>
</evidence>
<dbReference type="PROSITE" id="PS50240">
    <property type="entry name" value="TRYPSIN_DOM"/>
    <property type="match status" value="1"/>
</dbReference>
<dbReference type="STRING" id="121224.E0VXY5"/>
<keyword evidence="6" id="KW-0812">Transmembrane</keyword>
<name>E0VXY5_PEDHC</name>
<feature type="domain" description="Peptidase S1" evidence="7">
    <location>
        <begin position="32"/>
        <end position="266"/>
    </location>
</feature>
<dbReference type="EC" id="3.4.21.4" evidence="8"/>
<dbReference type="VEuPathDB" id="VectorBase:PHUM506550"/>
<dbReference type="PANTHER" id="PTHR24276">
    <property type="entry name" value="POLYSERASE-RELATED"/>
    <property type="match status" value="1"/>
</dbReference>
<dbReference type="FunFam" id="2.40.10.10:FF:000068">
    <property type="entry name" value="transmembrane protease serine 2"/>
    <property type="match status" value="1"/>
</dbReference>
<keyword evidence="6" id="KW-1133">Transmembrane helix</keyword>
<dbReference type="InterPro" id="IPR043504">
    <property type="entry name" value="Peptidase_S1_PA_chymotrypsin"/>
</dbReference>
<dbReference type="AlphaFoldDB" id="E0VXY5"/>
<dbReference type="GeneID" id="8232961"/>
<accession>E0VXY5</accession>
<evidence type="ECO:0000313" key="9">
    <source>
        <dbReference type="EnsemblMetazoa" id="PHUM506550-PA"/>
    </source>
</evidence>
<keyword evidence="10" id="KW-1185">Reference proteome</keyword>
<gene>
    <name evidence="9" type="primary">8232961</name>
    <name evidence="8" type="ORF">Phum_PHUM506550</name>
</gene>
<dbReference type="PRINTS" id="PR00722">
    <property type="entry name" value="CHYMOTRYPSIN"/>
</dbReference>
<dbReference type="KEGG" id="phu:Phum_PHUM506550"/>
<reference evidence="8" key="1">
    <citation type="submission" date="2007-04" db="EMBL/GenBank/DDBJ databases">
        <title>Annotation of Pediculus humanus corporis strain USDA.</title>
        <authorList>
            <person name="Kirkness E."/>
            <person name="Hannick L."/>
            <person name="Hass B."/>
            <person name="Bruggner R."/>
            <person name="Lawson D."/>
            <person name="Bidwell S."/>
            <person name="Joardar V."/>
            <person name="Caler E."/>
            <person name="Walenz B."/>
            <person name="Inman J."/>
            <person name="Schobel S."/>
            <person name="Galinsky K."/>
            <person name="Amedeo P."/>
            <person name="Strausberg R."/>
        </authorList>
    </citation>
    <scope>NUCLEOTIDE SEQUENCE</scope>
    <source>
        <strain evidence="8">USDA</strain>
    </source>
</reference>
<feature type="transmembrane region" description="Helical" evidence="6">
    <location>
        <begin position="12"/>
        <end position="30"/>
    </location>
</feature>
<dbReference type="Proteomes" id="UP000009046">
    <property type="component" value="Unassembled WGS sequence"/>
</dbReference>
<dbReference type="RefSeq" id="XP_002430979.1">
    <property type="nucleotide sequence ID" value="XM_002430934.1"/>
</dbReference>
<dbReference type="EMBL" id="AAZO01006160">
    <property type="status" value="NOT_ANNOTATED_CDS"/>
    <property type="molecule type" value="Genomic_DNA"/>
</dbReference>
<protein>
    <submittedName>
        <fullName evidence="8">Tripsin epsilon, putative</fullName>
        <ecNumber evidence="8">3.4.21.4</ecNumber>
    </submittedName>
</protein>
<evidence type="ECO:0000259" key="7">
    <source>
        <dbReference type="PROSITE" id="PS50240"/>
    </source>
</evidence>
<dbReference type="eggNOG" id="KOG3627">
    <property type="taxonomic scope" value="Eukaryota"/>
</dbReference>
<dbReference type="CTD" id="8232961"/>
<keyword evidence="5" id="KW-1015">Disulfide bond</keyword>
<dbReference type="Gene3D" id="2.40.10.10">
    <property type="entry name" value="Trypsin-like serine proteases"/>
    <property type="match status" value="1"/>
</dbReference>
<organism>
    <name type="scientific">Pediculus humanus subsp. corporis</name>
    <name type="common">Body louse</name>
    <dbReference type="NCBI Taxonomy" id="121224"/>
    <lineage>
        <taxon>Eukaryota</taxon>
        <taxon>Metazoa</taxon>
        <taxon>Ecdysozoa</taxon>
        <taxon>Arthropoda</taxon>
        <taxon>Hexapoda</taxon>
        <taxon>Insecta</taxon>
        <taxon>Pterygota</taxon>
        <taxon>Neoptera</taxon>
        <taxon>Paraneoptera</taxon>
        <taxon>Psocodea</taxon>
        <taxon>Troctomorpha</taxon>
        <taxon>Phthiraptera</taxon>
        <taxon>Anoplura</taxon>
        <taxon>Pediculidae</taxon>
        <taxon>Pediculus</taxon>
    </lineage>
</organism>
<dbReference type="InterPro" id="IPR009003">
    <property type="entry name" value="Peptidase_S1_PA"/>
</dbReference>
<reference evidence="9" key="3">
    <citation type="submission" date="2021-02" db="UniProtKB">
        <authorList>
            <consortium name="EnsemblMetazoa"/>
        </authorList>
    </citation>
    <scope>IDENTIFICATION</scope>
    <source>
        <strain evidence="9">USDA</strain>
    </source>
</reference>
<dbReference type="Pfam" id="PF00089">
    <property type="entry name" value="Trypsin"/>
    <property type="match status" value="1"/>
</dbReference>
<evidence type="ECO:0000256" key="3">
    <source>
        <dbReference type="ARBA" id="ARBA00022801"/>
    </source>
</evidence>
<dbReference type="CDD" id="cd00190">
    <property type="entry name" value="Tryp_SPc"/>
    <property type="match status" value="1"/>
</dbReference>
<reference evidence="8" key="2">
    <citation type="submission" date="2007-04" db="EMBL/GenBank/DDBJ databases">
        <title>The genome of the human body louse.</title>
        <authorList>
            <consortium name="The Human Body Louse Genome Consortium"/>
            <person name="Kirkness E."/>
            <person name="Walenz B."/>
            <person name="Hass B."/>
            <person name="Bruggner R."/>
            <person name="Strausberg R."/>
        </authorList>
    </citation>
    <scope>NUCLEOTIDE SEQUENCE</scope>
    <source>
        <strain evidence="8">USDA</strain>
    </source>
</reference>
<evidence type="ECO:0000256" key="6">
    <source>
        <dbReference type="SAM" id="Phobius"/>
    </source>
</evidence>
<sequence length="269" mass="30185">MSRGSSSSSGSGNRLYIFIFSTVFLLFTRVESRGDSNHFAYITEHPHQAQISYFSYIVCGGSIISSKFVLTAAYCIYNSYFHRTDDPKYYSVFVGSDTPNRGDKYLISTMIAHEHYSTNKWNCIENDIGLIRIRESIIFSPSVQPIKLAMIRPPTEETAWITGYGTYETGIFTLPSKLKAIPLKILNISQCKMKNTNTCYPPRSIICAGYSRRENTTCLGDPGGPLTVDNKLVGVANSGENGCPGYHPGDYASVSYHWKWIKNTMETYD</sequence>
<dbReference type="GO" id="GO:0006508">
    <property type="term" value="P:proteolysis"/>
    <property type="evidence" value="ECO:0007669"/>
    <property type="project" value="UniProtKB-KW"/>
</dbReference>
<evidence type="ECO:0000256" key="5">
    <source>
        <dbReference type="ARBA" id="ARBA00023157"/>
    </source>
</evidence>
<comment type="similarity">
    <text evidence="1">Belongs to the peptidase S1 family.</text>
</comment>
<evidence type="ECO:0000256" key="4">
    <source>
        <dbReference type="ARBA" id="ARBA00022825"/>
    </source>
</evidence>